<dbReference type="InterPro" id="IPR018030">
    <property type="entry name" value="Fimbrial_membr_usher_CS"/>
</dbReference>
<evidence type="ECO:0000313" key="4">
    <source>
        <dbReference type="EMBL" id="WMY76160.1"/>
    </source>
</evidence>
<dbReference type="Pfam" id="PF13953">
    <property type="entry name" value="PapC_C"/>
    <property type="match status" value="1"/>
</dbReference>
<dbReference type="PROSITE" id="PS01151">
    <property type="entry name" value="FIMBRIAL_USHER"/>
    <property type="match status" value="1"/>
</dbReference>
<dbReference type="PANTHER" id="PTHR30451:SF5">
    <property type="entry name" value="SLR0019 PROTEIN"/>
    <property type="match status" value="1"/>
</dbReference>
<feature type="domain" description="PapC-like C-terminal" evidence="3">
    <location>
        <begin position="720"/>
        <end position="778"/>
    </location>
</feature>
<gene>
    <name evidence="4" type="ORF">RHD99_09625</name>
</gene>
<dbReference type="Pfam" id="PF00577">
    <property type="entry name" value="Usher"/>
    <property type="match status" value="1"/>
</dbReference>
<dbReference type="InterPro" id="IPR042186">
    <property type="entry name" value="FimD_plug_dom"/>
</dbReference>
<keyword evidence="1" id="KW-0813">Transport</keyword>
<dbReference type="PANTHER" id="PTHR30451">
    <property type="entry name" value="OUTER MEMBRANE USHER PROTEIN"/>
    <property type="match status" value="1"/>
</dbReference>
<dbReference type="RefSeq" id="WP_309878586.1">
    <property type="nucleotide sequence ID" value="NZ_CP133838.1"/>
</dbReference>
<evidence type="ECO:0000256" key="1">
    <source>
        <dbReference type="RuleBase" id="RU003884"/>
    </source>
</evidence>
<comment type="similarity">
    <text evidence="1">Belongs to the fimbrial export usher family.</text>
</comment>
<dbReference type="EMBL" id="CP133838">
    <property type="protein sequence ID" value="WMY76160.1"/>
    <property type="molecule type" value="Genomic_DNA"/>
</dbReference>
<protein>
    <submittedName>
        <fullName evidence="4">Fimbria/pilus outer membrane usher protein</fullName>
    </submittedName>
</protein>
<keyword evidence="5" id="KW-1185">Reference proteome</keyword>
<organism evidence="4 5">
    <name type="scientific">Buttiauxella selenatireducens</name>
    <dbReference type="NCBI Taxonomy" id="3073902"/>
    <lineage>
        <taxon>Bacteria</taxon>
        <taxon>Pseudomonadati</taxon>
        <taxon>Pseudomonadota</taxon>
        <taxon>Gammaproteobacteria</taxon>
        <taxon>Enterobacterales</taxon>
        <taxon>Enterobacteriaceae</taxon>
        <taxon>Buttiauxella</taxon>
    </lineage>
</organism>
<proteinExistence type="inferred from homology"/>
<evidence type="ECO:0000259" key="3">
    <source>
        <dbReference type="Pfam" id="PF13953"/>
    </source>
</evidence>
<feature type="signal peptide" evidence="2">
    <location>
        <begin position="1"/>
        <end position="26"/>
    </location>
</feature>
<accession>A0ABY9SG13</accession>
<keyword evidence="1" id="KW-0998">Cell outer membrane</keyword>
<comment type="subcellular location">
    <subcellularLocation>
        <location evidence="1">Cell outer membrane</location>
        <topology evidence="1">Multi-pass membrane protein</topology>
    </subcellularLocation>
</comment>
<keyword evidence="2" id="KW-0732">Signal</keyword>
<keyword evidence="1" id="KW-0812">Transmembrane</keyword>
<dbReference type="InterPro" id="IPR000015">
    <property type="entry name" value="Fimb_usher"/>
</dbReference>
<sequence length="797" mass="86754">MAILSGQLSRLPVAMLILSLPLCSHAAQQDDVLPPPPDAQSLNPSAPFHLSLVFNQWDSGVVVPVTQRSGQFFVSRADLQRAGLPGDKFSHEEVNVSALNGVKTQYDSAGQRLLMEVPNDWLPSQAIALGKQEASFKPLSGSGALLNYDVYANHTQNSGAQASVWHELRVFSGNLSLSSTGTWRQDFSGYDAGGTEGYLRYDTTLTGTDEDEIISWSAGDVVSGALSWSNSVRMGGISIGRDFSLRPDLITYPLPAFSGEAAVPSTVDVFINGYRSGSTQLQPGPFTLTNLPYINGSGDAVLVTTDALGRQVSTTLPFYVASQLLKPGLSDGAFTLGSLRRDYGIDNFSYGPAAVSGSYRYGVNDNWTLESHAEGAQSLVLGGIGTLVKLGRFGVVNGAYSRSEMRGESGQQMNWGYQYNTEWFNIGTQHSHRDRGFGNLALYDSPDMYDENNQPIASLSRSTDQYSLSFNLGSYGNLGAAWIDIRSFDNEKTQLLNLSWSKNLWGNSSFYLAASHDPAQNGWSLALSLQVPFGTENSAAFSVESTPDAGSTQRVNYNHAMPSNGGFSWNLAYAHQSDADDYQQATLGWRNNKVELQGGVYGQRDNLTQWGEMSGSLVMMDNTLLAANRINDAFMVVSTDGYRDVTVNFENQPAGTTDDDGYLLISGVSSYYPANYSINTLNLPADTRIKETERRVALRRHSGYFLNFPMEQQRAASVILQDSNGNDLPVSSQVYRALQPPSPVGYDGIVYLENLSDVNPLTVTLPDGKRCSTQLTLDKNPDRKLKTYGPLICRDGA</sequence>
<keyword evidence="1" id="KW-1029">Fimbrium biogenesis</keyword>
<dbReference type="InterPro" id="IPR025949">
    <property type="entry name" value="PapC-like_C"/>
</dbReference>
<reference evidence="4 5" key="1">
    <citation type="submission" date="2023-09" db="EMBL/GenBank/DDBJ databases">
        <title>Buttiauxella selenatireducens sp. nov., isolated from the rhizosphere of Cardamine hupingshanesis.</title>
        <authorList>
            <person name="Zhang S."/>
            <person name="Xu Z."/>
            <person name="Wang H."/>
            <person name="Guo Y."/>
        </authorList>
    </citation>
    <scope>NUCLEOTIDE SEQUENCE [LARGE SCALE GENOMIC DNA]</scope>
    <source>
        <strain evidence="4 5">R73</strain>
    </source>
</reference>
<keyword evidence="1" id="KW-0472">Membrane</keyword>
<dbReference type="Gene3D" id="2.60.40.2610">
    <property type="entry name" value="Outer membrane usher protein FimD, plug domain"/>
    <property type="match status" value="1"/>
</dbReference>
<evidence type="ECO:0000313" key="5">
    <source>
        <dbReference type="Proteomes" id="UP001246690"/>
    </source>
</evidence>
<dbReference type="Proteomes" id="UP001246690">
    <property type="component" value="Chromosome"/>
</dbReference>
<dbReference type="Gene3D" id="2.60.40.3110">
    <property type="match status" value="1"/>
</dbReference>
<evidence type="ECO:0000256" key="2">
    <source>
        <dbReference type="SAM" id="SignalP"/>
    </source>
</evidence>
<name>A0ABY9SG13_9ENTR</name>
<feature type="chain" id="PRO_5045112264" evidence="2">
    <location>
        <begin position="27"/>
        <end position="797"/>
    </location>
</feature>